<dbReference type="InterPro" id="IPR004843">
    <property type="entry name" value="Calcineurin-like_PHP"/>
</dbReference>
<dbReference type="Gene3D" id="3.60.21.10">
    <property type="match status" value="1"/>
</dbReference>
<keyword evidence="3" id="KW-1185">Reference proteome</keyword>
<evidence type="ECO:0000313" key="3">
    <source>
        <dbReference type="Proteomes" id="UP000309033"/>
    </source>
</evidence>
<gene>
    <name evidence="2" type="ORF">FED44_13250</name>
</gene>
<evidence type="ECO:0000313" key="2">
    <source>
        <dbReference type="EMBL" id="TLP60825.1"/>
    </source>
</evidence>
<dbReference type="InterPro" id="IPR029052">
    <property type="entry name" value="Metallo-depent_PP-like"/>
</dbReference>
<proteinExistence type="predicted"/>
<sequence>MYPPVQGSRRAVGGLGNVTGLYAISDLHVAHDENREIVENLRPESDGDWLVVAGDVAETPADIEWALATLARRFARVVWAPGNHELWTTPTDPVQLRGVARYERLVQICRDLGVLTPEDPYAVWESEEGPVTVAPLFLLYDYTFRPDGTATKETALARAYEAGVVCTDEYLLHPDPHPTRDAWCEARLAETERRLAGVGGPVVLVNHFPLVREPTRILRYPEFALWCGTERTADWHVRYRASAVVYGHLHIPRTTWHDGVRFEEVSLGYPREWRGRPAGPARPRLVLAGAAR</sequence>
<dbReference type="CDD" id="cd00838">
    <property type="entry name" value="MPP_superfamily"/>
    <property type="match status" value="1"/>
</dbReference>
<dbReference type="InterPro" id="IPR052963">
    <property type="entry name" value="Pantetheine_PDE"/>
</dbReference>
<reference evidence="2" key="1">
    <citation type="submission" date="2019-05" db="EMBL/GenBank/DDBJ databases">
        <title>Isolation, diversity and antifungal activity of Actinobacteria from wheat.</title>
        <authorList>
            <person name="Yu B."/>
        </authorList>
    </citation>
    <scope>NUCLEOTIDE SEQUENCE [LARGE SCALE GENOMIC DNA]</scope>
    <source>
        <strain evidence="2">NEAU-HEGS1-5</strain>
    </source>
</reference>
<dbReference type="AlphaFoldDB" id="A0A5R8Z6F0"/>
<dbReference type="PANTHER" id="PTHR36492">
    <property type="match status" value="1"/>
</dbReference>
<dbReference type="GO" id="GO:0016787">
    <property type="term" value="F:hydrolase activity"/>
    <property type="evidence" value="ECO:0007669"/>
    <property type="project" value="InterPro"/>
</dbReference>
<dbReference type="EMBL" id="VANP01000004">
    <property type="protein sequence ID" value="TLP60825.1"/>
    <property type="molecule type" value="Genomic_DNA"/>
</dbReference>
<dbReference type="SUPFAM" id="SSF56300">
    <property type="entry name" value="Metallo-dependent phosphatases"/>
    <property type="match status" value="1"/>
</dbReference>
<evidence type="ECO:0000259" key="1">
    <source>
        <dbReference type="Pfam" id="PF00149"/>
    </source>
</evidence>
<dbReference type="PANTHER" id="PTHR36492:SF2">
    <property type="entry name" value="[ACYL-CARRIER-PROTEIN] PHOSPHODIESTERASE PPTH"/>
    <property type="match status" value="1"/>
</dbReference>
<dbReference type="OrthoDB" id="9013891at2"/>
<name>A0A5R8Z6F0_9ACTN</name>
<feature type="domain" description="Calcineurin-like phosphoesterase" evidence="1">
    <location>
        <begin position="22"/>
        <end position="252"/>
    </location>
</feature>
<dbReference type="Proteomes" id="UP000309033">
    <property type="component" value="Unassembled WGS sequence"/>
</dbReference>
<organism evidence="2 3">
    <name type="scientific">Microbispora triticiradicis</name>
    <dbReference type="NCBI Taxonomy" id="2200763"/>
    <lineage>
        <taxon>Bacteria</taxon>
        <taxon>Bacillati</taxon>
        <taxon>Actinomycetota</taxon>
        <taxon>Actinomycetes</taxon>
        <taxon>Streptosporangiales</taxon>
        <taxon>Streptosporangiaceae</taxon>
        <taxon>Microbispora</taxon>
    </lineage>
</organism>
<dbReference type="Pfam" id="PF00149">
    <property type="entry name" value="Metallophos"/>
    <property type="match status" value="1"/>
</dbReference>
<comment type="caution">
    <text evidence="2">The sequence shown here is derived from an EMBL/GenBank/DDBJ whole genome shotgun (WGS) entry which is preliminary data.</text>
</comment>
<accession>A0A5R8Z6F0</accession>
<protein>
    <submittedName>
        <fullName evidence="2">Metallophosphoesterase</fullName>
    </submittedName>
</protein>